<dbReference type="EMBL" id="JBBWUH010000007">
    <property type="protein sequence ID" value="KAK8161911.1"/>
    <property type="molecule type" value="Genomic_DNA"/>
</dbReference>
<sequence length="253" mass="27969">MPPSQTHARSITSAGCRFSAPRLPIKTCITTWYENGVPSAGHRTSLQHLQQVATLLAPCKARQQWSSYDSRSVELSLTSTGARLSIPRIQVQETRRRRAPPVSSCETPGHAESLQTGAKLFGQPRPPARLTAHGERRTASMICLACPLTSRQVRTFVDAQQTGQTTADRQAIAANRTPMRQAVAASRSMRRAKISVVHRVARVSQQQHPARQPNRRLGSDRRICHRAGMSCRRRACRGVHKLAAPPIHSLFLV</sequence>
<accession>A0ABR1XPA6</accession>
<dbReference type="Proteomes" id="UP001456524">
    <property type="component" value="Unassembled WGS sequence"/>
</dbReference>
<comment type="caution">
    <text evidence="1">The sequence shown here is derived from an EMBL/GenBank/DDBJ whole genome shotgun (WGS) entry which is preliminary data.</text>
</comment>
<gene>
    <name evidence="1" type="ORF">IWX90DRAFT_284270</name>
</gene>
<protein>
    <submittedName>
        <fullName evidence="1">Uncharacterized protein</fullName>
    </submittedName>
</protein>
<proteinExistence type="predicted"/>
<reference evidence="1 2" key="1">
    <citation type="journal article" date="2022" name="G3 (Bethesda)">
        <title>Enemy or ally: a genomic approach to elucidate the lifestyle of Phyllosticta citrichinaensis.</title>
        <authorList>
            <person name="Buijs V.A."/>
            <person name="Groenewald J.Z."/>
            <person name="Haridas S."/>
            <person name="LaButti K.M."/>
            <person name="Lipzen A."/>
            <person name="Martin F.M."/>
            <person name="Barry K."/>
            <person name="Grigoriev I.V."/>
            <person name="Crous P.W."/>
            <person name="Seidl M.F."/>
        </authorList>
    </citation>
    <scope>NUCLEOTIDE SEQUENCE [LARGE SCALE GENOMIC DNA]</scope>
    <source>
        <strain evidence="1 2">CBS 129764</strain>
    </source>
</reference>
<evidence type="ECO:0000313" key="2">
    <source>
        <dbReference type="Proteomes" id="UP001456524"/>
    </source>
</evidence>
<organism evidence="1 2">
    <name type="scientific">Phyllosticta citrichinensis</name>
    <dbReference type="NCBI Taxonomy" id="1130410"/>
    <lineage>
        <taxon>Eukaryota</taxon>
        <taxon>Fungi</taxon>
        <taxon>Dikarya</taxon>
        <taxon>Ascomycota</taxon>
        <taxon>Pezizomycotina</taxon>
        <taxon>Dothideomycetes</taxon>
        <taxon>Dothideomycetes incertae sedis</taxon>
        <taxon>Botryosphaeriales</taxon>
        <taxon>Phyllostictaceae</taxon>
        <taxon>Phyllosticta</taxon>
    </lineage>
</organism>
<name>A0ABR1XPA6_9PEZI</name>
<evidence type="ECO:0000313" key="1">
    <source>
        <dbReference type="EMBL" id="KAK8161911.1"/>
    </source>
</evidence>
<keyword evidence="2" id="KW-1185">Reference proteome</keyword>